<dbReference type="Gene3D" id="3.30.450.20">
    <property type="entry name" value="PAS domain"/>
    <property type="match status" value="1"/>
</dbReference>
<dbReference type="PROSITE" id="PS50045">
    <property type="entry name" value="SIGMA54_INTERACT_4"/>
    <property type="match status" value="1"/>
</dbReference>
<dbReference type="AlphaFoldDB" id="L0ILJ4"/>
<dbReference type="InterPro" id="IPR009057">
    <property type="entry name" value="Homeodomain-like_sf"/>
</dbReference>
<keyword evidence="6" id="KW-0175">Coiled coil</keyword>
<reference evidence="10 11" key="1">
    <citation type="submission" date="2012-03" db="EMBL/GenBank/DDBJ databases">
        <title>Complete sequence of chromosome of Thermoanaerobacterium thermosaccharolyticum M0795.</title>
        <authorList>
            <consortium name="US DOE Joint Genome Institute"/>
            <person name="Lucas S."/>
            <person name="Han J."/>
            <person name="Lapidus A."/>
            <person name="Cheng J.-F."/>
            <person name="Goodwin L."/>
            <person name="Pitluck S."/>
            <person name="Peters L."/>
            <person name="Teshima H."/>
            <person name="Detter J.C."/>
            <person name="Han C."/>
            <person name="Tapia R."/>
            <person name="Land M."/>
            <person name="Hauser L."/>
            <person name="Kyrpides N."/>
            <person name="Ivanova N."/>
            <person name="Pagani I."/>
            <person name="Feinberg L."/>
            <person name="Folden J."/>
            <person name="Hogsett D."/>
            <person name="Shaw J."/>
            <person name="Woyke T."/>
        </authorList>
    </citation>
    <scope>NUCLEOTIDE SEQUENCE [LARGE SCALE GENOMIC DNA]</scope>
    <source>
        <strain evidence="10 11">M0795</strain>
    </source>
</reference>
<dbReference type="PATRIC" id="fig|698948.3.peg.2136"/>
<organism evidence="10 11">
    <name type="scientific">Thermoanaerobacterium thermosaccharolyticum M0795</name>
    <dbReference type="NCBI Taxonomy" id="698948"/>
    <lineage>
        <taxon>Bacteria</taxon>
        <taxon>Bacillati</taxon>
        <taxon>Bacillota</taxon>
        <taxon>Clostridia</taxon>
        <taxon>Thermoanaerobacterales</taxon>
        <taxon>Thermoanaerobacteraceae</taxon>
        <taxon>Thermoanaerobacterium</taxon>
    </lineage>
</organism>
<dbReference type="PROSITE" id="PS00675">
    <property type="entry name" value="SIGMA54_INTERACT_1"/>
    <property type="match status" value="1"/>
</dbReference>
<dbReference type="InterPro" id="IPR025662">
    <property type="entry name" value="Sigma_54_int_dom_ATP-bd_1"/>
</dbReference>
<dbReference type="CDD" id="cd00130">
    <property type="entry name" value="PAS"/>
    <property type="match status" value="1"/>
</dbReference>
<dbReference type="NCBIfam" id="TIGR00229">
    <property type="entry name" value="sensory_box"/>
    <property type="match status" value="1"/>
</dbReference>
<dbReference type="KEGG" id="tto:Thethe_02144"/>
<dbReference type="InterPro" id="IPR027417">
    <property type="entry name" value="P-loop_NTPase"/>
</dbReference>
<dbReference type="InterPro" id="IPR000014">
    <property type="entry name" value="PAS"/>
</dbReference>
<dbReference type="Gene3D" id="3.40.50.300">
    <property type="entry name" value="P-loop containing nucleotide triphosphate hydrolases"/>
    <property type="match status" value="1"/>
</dbReference>
<proteinExistence type="predicted"/>
<dbReference type="PANTHER" id="PTHR32071">
    <property type="entry name" value="TRANSCRIPTIONAL REGULATORY PROTEIN"/>
    <property type="match status" value="1"/>
</dbReference>
<dbReference type="InterPro" id="IPR002078">
    <property type="entry name" value="Sigma_54_int"/>
</dbReference>
<sequence length="576" mass="65792">MKVDVKDVMNNKIKTIKSEEDLNSIKDSKNLIDYLIVNNEEGRIKEIYYFNSEKEYSLFLSTVEYVRIDALLDIDEWNHNIIIVNDDKGNKIGIITSREVIKYLNEKYENLMESYNSIKTDLDAFMACSDDMVCISDGSGIKVRLSSSCKKIYGLKPEELVGKSVNELEKSGMYFPSATRIVIEEKKPVTLTQKTKSGKRLLVTAMPVFDNNNNIVRVVSISKDITNEEKLKNDLNKTRDLLQRYEHELAALRIEQTRDSNLVYKSKAMEKVLELVKKVAPVDSTLLIYGETGVGKEVICKYIHNISNRSGGPFVKINCGSIPENLLEAELFGYENGAFTGARSEGKPGLFEIADKGTLLLDEIGELPLLLQVKLLRVLQEREFMRVGGIKPRKVDVRIIAATNKDLKKLVDEGKFREDLYYRLNVIPITIPPLRERLEDIPVLTYYFLDMYNKKYSFSKQITNEVIETFIKYDWPGNVRELENVVERAVIISESNFIRNSDLPSELTNIKENSNSLDGIYVSKLMPLKKASALLEYQLIKKALDESGSTYKAAKVLDVDQSTIVRKLQKYRDIVN</sequence>
<dbReference type="CDD" id="cd00009">
    <property type="entry name" value="AAA"/>
    <property type="match status" value="1"/>
</dbReference>
<evidence type="ECO:0000256" key="1">
    <source>
        <dbReference type="ARBA" id="ARBA00022741"/>
    </source>
</evidence>
<name>L0ILJ4_THETR</name>
<dbReference type="PROSITE" id="PS50113">
    <property type="entry name" value="PAC"/>
    <property type="match status" value="1"/>
</dbReference>
<dbReference type="SUPFAM" id="SSF52540">
    <property type="entry name" value="P-loop containing nucleoside triphosphate hydrolases"/>
    <property type="match status" value="1"/>
</dbReference>
<feature type="coiled-coil region" evidence="6">
    <location>
        <begin position="228"/>
        <end position="255"/>
    </location>
</feature>
<dbReference type="InterPro" id="IPR025943">
    <property type="entry name" value="Sigma_54_int_dom_ATP-bd_2"/>
</dbReference>
<dbReference type="GO" id="GO:0006355">
    <property type="term" value="P:regulation of DNA-templated transcription"/>
    <property type="evidence" value="ECO:0007669"/>
    <property type="project" value="InterPro"/>
</dbReference>
<dbReference type="GO" id="GO:0005524">
    <property type="term" value="F:ATP binding"/>
    <property type="evidence" value="ECO:0007669"/>
    <property type="project" value="UniProtKB-KW"/>
</dbReference>
<feature type="domain" description="PAS" evidence="8">
    <location>
        <begin position="118"/>
        <end position="168"/>
    </location>
</feature>
<dbReference type="InterPro" id="IPR025944">
    <property type="entry name" value="Sigma_54_int_dom_CS"/>
</dbReference>
<protein>
    <submittedName>
        <fullName evidence="10">PAS domain S-box</fullName>
    </submittedName>
</protein>
<dbReference type="SUPFAM" id="SSF54631">
    <property type="entry name" value="CBS-domain pair"/>
    <property type="match status" value="1"/>
</dbReference>
<keyword evidence="1" id="KW-0547">Nucleotide-binding</keyword>
<evidence type="ECO:0000259" key="8">
    <source>
        <dbReference type="PROSITE" id="PS50112"/>
    </source>
</evidence>
<dbReference type="PROSITE" id="PS50112">
    <property type="entry name" value="PAS"/>
    <property type="match status" value="1"/>
</dbReference>
<evidence type="ECO:0000313" key="10">
    <source>
        <dbReference type="EMBL" id="AGB19728.1"/>
    </source>
</evidence>
<dbReference type="GO" id="GO:0043565">
    <property type="term" value="F:sequence-specific DNA binding"/>
    <property type="evidence" value="ECO:0007669"/>
    <property type="project" value="InterPro"/>
</dbReference>
<evidence type="ECO:0000256" key="3">
    <source>
        <dbReference type="ARBA" id="ARBA00023015"/>
    </source>
</evidence>
<dbReference type="SMART" id="SM00382">
    <property type="entry name" value="AAA"/>
    <property type="match status" value="1"/>
</dbReference>
<dbReference type="InterPro" id="IPR003593">
    <property type="entry name" value="AAA+_ATPase"/>
</dbReference>
<evidence type="ECO:0000256" key="5">
    <source>
        <dbReference type="ARBA" id="ARBA00023163"/>
    </source>
</evidence>
<dbReference type="SUPFAM" id="SSF46689">
    <property type="entry name" value="Homeodomain-like"/>
    <property type="match status" value="1"/>
</dbReference>
<dbReference type="Gene3D" id="1.10.10.60">
    <property type="entry name" value="Homeodomain-like"/>
    <property type="match status" value="1"/>
</dbReference>
<dbReference type="InterPro" id="IPR058031">
    <property type="entry name" value="AAA_lid_NorR"/>
</dbReference>
<feature type="domain" description="PAC" evidence="9">
    <location>
        <begin position="185"/>
        <end position="237"/>
    </location>
</feature>
<dbReference type="EMBL" id="CP003066">
    <property type="protein sequence ID" value="AGB19728.1"/>
    <property type="molecule type" value="Genomic_DNA"/>
</dbReference>
<dbReference type="Pfam" id="PF02954">
    <property type="entry name" value="HTH_8"/>
    <property type="match status" value="1"/>
</dbReference>
<dbReference type="Proteomes" id="UP000010845">
    <property type="component" value="Chromosome"/>
</dbReference>
<dbReference type="PROSITE" id="PS00676">
    <property type="entry name" value="SIGMA54_INTERACT_2"/>
    <property type="match status" value="1"/>
</dbReference>
<keyword evidence="5" id="KW-0804">Transcription</keyword>
<dbReference type="FunFam" id="3.40.50.300:FF:000006">
    <property type="entry name" value="DNA-binding transcriptional regulator NtrC"/>
    <property type="match status" value="1"/>
</dbReference>
<dbReference type="RefSeq" id="WP_015312211.1">
    <property type="nucleotide sequence ID" value="NC_019970.1"/>
</dbReference>
<keyword evidence="2" id="KW-0067">ATP-binding</keyword>
<keyword evidence="3" id="KW-0805">Transcription regulation</keyword>
<evidence type="ECO:0000256" key="6">
    <source>
        <dbReference type="SAM" id="Coils"/>
    </source>
</evidence>
<gene>
    <name evidence="10" type="ORF">Thethe_02144</name>
</gene>
<evidence type="ECO:0000259" key="9">
    <source>
        <dbReference type="PROSITE" id="PS50113"/>
    </source>
</evidence>
<accession>L0ILJ4</accession>
<feature type="domain" description="Sigma-54 factor interaction" evidence="7">
    <location>
        <begin position="262"/>
        <end position="491"/>
    </location>
</feature>
<dbReference type="PROSITE" id="PS00688">
    <property type="entry name" value="SIGMA54_INTERACT_3"/>
    <property type="match status" value="1"/>
</dbReference>
<dbReference type="Pfam" id="PF25601">
    <property type="entry name" value="AAA_lid_14"/>
    <property type="match status" value="1"/>
</dbReference>
<dbReference type="InterPro" id="IPR035965">
    <property type="entry name" value="PAS-like_dom_sf"/>
</dbReference>
<dbReference type="HOGENOM" id="CLU_000445_8_1_9"/>
<dbReference type="Pfam" id="PF00158">
    <property type="entry name" value="Sigma54_activat"/>
    <property type="match status" value="1"/>
</dbReference>
<dbReference type="PANTHER" id="PTHR32071:SF57">
    <property type="entry name" value="C4-DICARBOXYLATE TRANSPORT TRANSCRIPTIONAL REGULATORY PROTEIN DCTD"/>
    <property type="match status" value="1"/>
</dbReference>
<evidence type="ECO:0000256" key="2">
    <source>
        <dbReference type="ARBA" id="ARBA00022840"/>
    </source>
</evidence>
<dbReference type="InterPro" id="IPR000700">
    <property type="entry name" value="PAS-assoc_C"/>
</dbReference>
<evidence type="ECO:0000256" key="4">
    <source>
        <dbReference type="ARBA" id="ARBA00023125"/>
    </source>
</evidence>
<keyword evidence="4" id="KW-0238">DNA-binding</keyword>
<dbReference type="Pfam" id="PF13426">
    <property type="entry name" value="PAS_9"/>
    <property type="match status" value="1"/>
</dbReference>
<dbReference type="SUPFAM" id="SSF55785">
    <property type="entry name" value="PYP-like sensor domain (PAS domain)"/>
    <property type="match status" value="1"/>
</dbReference>
<evidence type="ECO:0000259" key="7">
    <source>
        <dbReference type="PROSITE" id="PS50045"/>
    </source>
</evidence>
<evidence type="ECO:0000313" key="11">
    <source>
        <dbReference type="Proteomes" id="UP000010845"/>
    </source>
</evidence>
<dbReference type="Gene3D" id="1.10.8.60">
    <property type="match status" value="1"/>
</dbReference>
<dbReference type="InterPro" id="IPR046342">
    <property type="entry name" value="CBS_dom_sf"/>
</dbReference>
<dbReference type="InterPro" id="IPR002197">
    <property type="entry name" value="HTH_Fis"/>
</dbReference>